<dbReference type="Pfam" id="PF00132">
    <property type="entry name" value="Hexapep"/>
    <property type="match status" value="1"/>
</dbReference>
<dbReference type="InterPro" id="IPR051159">
    <property type="entry name" value="Hexapeptide_acetyltransf"/>
</dbReference>
<dbReference type="InterPro" id="IPR011004">
    <property type="entry name" value="Trimer_LpxA-like_sf"/>
</dbReference>
<evidence type="ECO:0000313" key="4">
    <source>
        <dbReference type="Proteomes" id="UP000614714"/>
    </source>
</evidence>
<dbReference type="InterPro" id="IPR001451">
    <property type="entry name" value="Hexapep"/>
</dbReference>
<accession>A0ABS0YH33</accession>
<comment type="similarity">
    <text evidence="1">Belongs to the transferase hexapeptide repeat family.</text>
</comment>
<dbReference type="EMBL" id="JAEMHL010000008">
    <property type="protein sequence ID" value="MBJ6751610.1"/>
    <property type="molecule type" value="Genomic_DNA"/>
</dbReference>
<name>A0ABS0YH33_9BACT</name>
<proteinExistence type="inferred from homology"/>
<dbReference type="PANTHER" id="PTHR23416:SF23">
    <property type="entry name" value="ACETYLTRANSFERASE C18B11.09C-RELATED"/>
    <property type="match status" value="1"/>
</dbReference>
<comment type="caution">
    <text evidence="3">The sequence shown here is derived from an EMBL/GenBank/DDBJ whole genome shotgun (WGS) entry which is preliminary data.</text>
</comment>
<dbReference type="SUPFAM" id="SSF51161">
    <property type="entry name" value="Trimeric LpxA-like enzymes"/>
    <property type="match status" value="1"/>
</dbReference>
<dbReference type="PANTHER" id="PTHR23416">
    <property type="entry name" value="SIALIC ACID SYNTHASE-RELATED"/>
    <property type="match status" value="1"/>
</dbReference>
<dbReference type="Proteomes" id="UP000614714">
    <property type="component" value="Unassembled WGS sequence"/>
</dbReference>
<evidence type="ECO:0000256" key="1">
    <source>
        <dbReference type="ARBA" id="ARBA00007274"/>
    </source>
</evidence>
<reference evidence="3 4" key="1">
    <citation type="submission" date="2020-12" db="EMBL/GenBank/DDBJ databases">
        <title>Geomonas sp. Red421, isolated from paddy soil.</title>
        <authorList>
            <person name="Xu Z."/>
            <person name="Zhang Z."/>
            <person name="Masuda Y."/>
            <person name="Itoh H."/>
            <person name="Senoo K."/>
        </authorList>
    </citation>
    <scope>NUCLEOTIDE SEQUENCE [LARGE SCALE GENOMIC DNA]</scope>
    <source>
        <strain evidence="3 4">Red421</strain>
    </source>
</reference>
<dbReference type="GO" id="GO:0016746">
    <property type="term" value="F:acyltransferase activity"/>
    <property type="evidence" value="ECO:0007669"/>
    <property type="project" value="UniProtKB-KW"/>
</dbReference>
<keyword evidence="4" id="KW-1185">Reference proteome</keyword>
<keyword evidence="2" id="KW-0808">Transferase</keyword>
<gene>
    <name evidence="3" type="ORF">JFN91_15450</name>
</gene>
<evidence type="ECO:0000256" key="2">
    <source>
        <dbReference type="ARBA" id="ARBA00022679"/>
    </source>
</evidence>
<evidence type="ECO:0000313" key="3">
    <source>
        <dbReference type="EMBL" id="MBJ6751610.1"/>
    </source>
</evidence>
<protein>
    <submittedName>
        <fullName evidence="3">Acyltransferase</fullName>
    </submittedName>
</protein>
<sequence>MRLRILQRVLGRVAMVAPGGYTLRPWLQRMRGVRIGKKVWISQMVYLDEQHPEKIEIRDNVTIGLRCTIFAHFYLGDQAPDDVKGGVVIEKDAFIGPNCTILHGVTIGEGAVVVAGSVVTRNVPPGVLYGPQAAEPLARITCPLTENGQVQYQKFLFGLKKL</sequence>
<dbReference type="RefSeq" id="WP_199390083.1">
    <property type="nucleotide sequence ID" value="NZ_JAEMHL010000008.1"/>
</dbReference>
<organism evidence="3 4">
    <name type="scientific">Geomonas anaerohicana</name>
    <dbReference type="NCBI Taxonomy" id="2798583"/>
    <lineage>
        <taxon>Bacteria</taxon>
        <taxon>Pseudomonadati</taxon>
        <taxon>Thermodesulfobacteriota</taxon>
        <taxon>Desulfuromonadia</taxon>
        <taxon>Geobacterales</taxon>
        <taxon>Geobacteraceae</taxon>
        <taxon>Geomonas</taxon>
    </lineage>
</organism>
<dbReference type="Gene3D" id="2.160.10.10">
    <property type="entry name" value="Hexapeptide repeat proteins"/>
    <property type="match status" value="1"/>
</dbReference>
<keyword evidence="3" id="KW-0012">Acyltransferase</keyword>